<dbReference type="RefSeq" id="WP_207575336.1">
    <property type="nucleotide sequence ID" value="NZ_JAFNME010000016.1"/>
</dbReference>
<evidence type="ECO:0000259" key="6">
    <source>
        <dbReference type="PROSITE" id="PS50887"/>
    </source>
</evidence>
<dbReference type="InterPro" id="IPR013767">
    <property type="entry name" value="PAS_fold"/>
</dbReference>
<dbReference type="Pfam" id="PF00989">
    <property type="entry name" value="PAS"/>
    <property type="match status" value="1"/>
</dbReference>
<protein>
    <submittedName>
        <fullName evidence="7">EAL domain-containing protein</fullName>
    </submittedName>
</protein>
<dbReference type="InterPro" id="IPR001633">
    <property type="entry name" value="EAL_dom"/>
</dbReference>
<dbReference type="CDD" id="cd00130">
    <property type="entry name" value="PAS"/>
    <property type="match status" value="2"/>
</dbReference>
<feature type="domain" description="EAL" evidence="5">
    <location>
        <begin position="523"/>
        <end position="777"/>
    </location>
</feature>
<evidence type="ECO:0000313" key="7">
    <source>
        <dbReference type="EMBL" id="MBO1249871.1"/>
    </source>
</evidence>
<dbReference type="AlphaFoldDB" id="A0A939KDQ2"/>
<dbReference type="FunFam" id="3.30.70.270:FF:000001">
    <property type="entry name" value="Diguanylate cyclase domain protein"/>
    <property type="match status" value="1"/>
</dbReference>
<dbReference type="PROSITE" id="PS50112">
    <property type="entry name" value="PAS"/>
    <property type="match status" value="2"/>
</dbReference>
<evidence type="ECO:0000313" key="8">
    <source>
        <dbReference type="Proteomes" id="UP000664731"/>
    </source>
</evidence>
<dbReference type="NCBIfam" id="TIGR00229">
    <property type="entry name" value="sensory_box"/>
    <property type="match status" value="2"/>
</dbReference>
<dbReference type="GO" id="GO:0071111">
    <property type="term" value="F:cyclic-guanylate-specific phosphodiesterase activity"/>
    <property type="evidence" value="ECO:0007669"/>
    <property type="project" value="UniProtKB-EC"/>
</dbReference>
<dbReference type="FunFam" id="3.20.20.450:FF:000001">
    <property type="entry name" value="Cyclic di-GMP phosphodiesterase yahA"/>
    <property type="match status" value="1"/>
</dbReference>
<evidence type="ECO:0000259" key="3">
    <source>
        <dbReference type="PROSITE" id="PS50112"/>
    </source>
</evidence>
<dbReference type="GO" id="GO:0071732">
    <property type="term" value="P:cellular response to nitric oxide"/>
    <property type="evidence" value="ECO:0007669"/>
    <property type="project" value="UniProtKB-ARBA"/>
</dbReference>
<dbReference type="SMART" id="SM00086">
    <property type="entry name" value="PAC"/>
    <property type="match status" value="2"/>
</dbReference>
<dbReference type="Gene3D" id="3.30.70.270">
    <property type="match status" value="1"/>
</dbReference>
<keyword evidence="2" id="KW-0812">Transmembrane</keyword>
<evidence type="ECO:0000259" key="5">
    <source>
        <dbReference type="PROSITE" id="PS50883"/>
    </source>
</evidence>
<dbReference type="InterPro" id="IPR000014">
    <property type="entry name" value="PAS"/>
</dbReference>
<sequence>MAQAGQAFWGVMVGIKKIKQTAVQTTGLLWGLIGACLLIVLGSFWLYHSEQKTLGAKLDYLWVFPVFGLLLLCVALYLVQRSMRQGLRLALKDLTDHLPVVVYRYQLLPGHRPHMLYISEAVERLTGSTAQAVMDNPQIFFQRIHPDDLSEFIAADQKSWETKTDFSLEFRFYTSDNSLHWLYANSSPFELSNGKVVYHGFIEDITERKLADARIKKSESLLQQIFDTSTAGIFLVNQDGNIVLANKRMAEMFGRTVRGMVGTPYVSLVAPEERAISHQKMLALLASDIDNVDLERLYWREDGSQFWGNLSGRRFHDTQGQDKGLLGVILDITTRKQAEQEASTLAFYDPLTGLPNRRLLRDRLQQGMASSARKGTYGALIFLDLDNFKTLNDTLGHDVGDELLVTVAQRLQDCVREEDTVARLGGDEFIVLLNHLDTDESTAVHLAKNIAEKINKNLNPFYKFNKNTIRITPSLGVALFFGHEISADELLKRADLAMYQAKEAGRNTTRFFDPKMQDKINAHAKMERGLYSALENQEFTLFYQPQVDAYGRCIGVEALLRWQHPTQGLIPPGKFIPIAEATGQILEIGRRVFLQACQQQVLWQQSESKAQLEIAVNVSARQFHDNNFVTEIQQCLQETGANPERILLELTESILLQDINEVIGKIRALQKLGLQFSLDDFGTGYSSLAYLKRLPLTQLKIDQSFVRDILTDKNDRTICRSVIALGRSMGLRVLAEGVETQAHWQLLRADGCEEAQGYWFAKPLPLPELEQWLAQHAF</sequence>
<evidence type="ECO:0000259" key="4">
    <source>
        <dbReference type="PROSITE" id="PS50113"/>
    </source>
</evidence>
<dbReference type="InterPro" id="IPR029787">
    <property type="entry name" value="Nucleotide_cyclase"/>
</dbReference>
<dbReference type="InterPro" id="IPR052155">
    <property type="entry name" value="Biofilm_reg_signaling"/>
</dbReference>
<dbReference type="InterPro" id="IPR000700">
    <property type="entry name" value="PAS-assoc_C"/>
</dbReference>
<feature type="domain" description="PAS" evidence="3">
    <location>
        <begin position="218"/>
        <end position="288"/>
    </location>
</feature>
<feature type="domain" description="GGDEF" evidence="6">
    <location>
        <begin position="376"/>
        <end position="514"/>
    </location>
</feature>
<dbReference type="PROSITE" id="PS50113">
    <property type="entry name" value="PAC"/>
    <property type="match status" value="2"/>
</dbReference>
<dbReference type="NCBIfam" id="TIGR00254">
    <property type="entry name" value="GGDEF"/>
    <property type="match status" value="1"/>
</dbReference>
<dbReference type="PROSITE" id="PS50887">
    <property type="entry name" value="GGDEF"/>
    <property type="match status" value="1"/>
</dbReference>
<comment type="catalytic activity">
    <reaction evidence="1">
        <text>3',3'-c-di-GMP + H2O = 5'-phosphoguanylyl(3'-&gt;5')guanosine + H(+)</text>
        <dbReference type="Rhea" id="RHEA:24902"/>
        <dbReference type="ChEBI" id="CHEBI:15377"/>
        <dbReference type="ChEBI" id="CHEBI:15378"/>
        <dbReference type="ChEBI" id="CHEBI:58754"/>
        <dbReference type="ChEBI" id="CHEBI:58805"/>
        <dbReference type="EC" id="3.1.4.52"/>
    </reaction>
    <physiologicalReaction direction="left-to-right" evidence="1">
        <dbReference type="Rhea" id="RHEA:24903"/>
    </physiologicalReaction>
</comment>
<proteinExistence type="predicted"/>
<dbReference type="SUPFAM" id="SSF55073">
    <property type="entry name" value="Nucleotide cyclase"/>
    <property type="match status" value="1"/>
</dbReference>
<feature type="domain" description="PAS" evidence="3">
    <location>
        <begin position="115"/>
        <end position="163"/>
    </location>
</feature>
<dbReference type="Gene3D" id="3.30.450.20">
    <property type="entry name" value="PAS domain"/>
    <property type="match status" value="2"/>
</dbReference>
<dbReference type="EMBL" id="JAFNME010000016">
    <property type="protein sequence ID" value="MBO1249871.1"/>
    <property type="molecule type" value="Genomic_DNA"/>
</dbReference>
<dbReference type="Gene3D" id="3.20.20.450">
    <property type="entry name" value="EAL domain"/>
    <property type="match status" value="1"/>
</dbReference>
<keyword evidence="2" id="KW-1133">Transmembrane helix</keyword>
<dbReference type="Pfam" id="PF00990">
    <property type="entry name" value="GGDEF"/>
    <property type="match status" value="1"/>
</dbReference>
<evidence type="ECO:0000256" key="2">
    <source>
        <dbReference type="SAM" id="Phobius"/>
    </source>
</evidence>
<feature type="domain" description="PAC" evidence="4">
    <location>
        <begin position="166"/>
        <end position="217"/>
    </location>
</feature>
<dbReference type="InterPro" id="IPR035919">
    <property type="entry name" value="EAL_sf"/>
</dbReference>
<dbReference type="PROSITE" id="PS50883">
    <property type="entry name" value="EAL"/>
    <property type="match status" value="1"/>
</dbReference>
<feature type="transmembrane region" description="Helical" evidence="2">
    <location>
        <begin position="60"/>
        <end position="79"/>
    </location>
</feature>
<dbReference type="PANTHER" id="PTHR44757:SF2">
    <property type="entry name" value="BIOFILM ARCHITECTURE MAINTENANCE PROTEIN MBAA"/>
    <property type="match status" value="1"/>
</dbReference>
<dbReference type="Proteomes" id="UP000664731">
    <property type="component" value="Unassembled WGS sequence"/>
</dbReference>
<dbReference type="InterPro" id="IPR035965">
    <property type="entry name" value="PAS-like_dom_sf"/>
</dbReference>
<dbReference type="SUPFAM" id="SSF141868">
    <property type="entry name" value="EAL domain-like"/>
    <property type="match status" value="1"/>
</dbReference>
<keyword evidence="8" id="KW-1185">Reference proteome</keyword>
<dbReference type="GO" id="GO:0006355">
    <property type="term" value="P:regulation of DNA-templated transcription"/>
    <property type="evidence" value="ECO:0007669"/>
    <property type="project" value="InterPro"/>
</dbReference>
<organism evidence="7 8">
    <name type="scientific">Comamonas denitrificans</name>
    <dbReference type="NCBI Taxonomy" id="117506"/>
    <lineage>
        <taxon>Bacteria</taxon>
        <taxon>Pseudomonadati</taxon>
        <taxon>Pseudomonadota</taxon>
        <taxon>Betaproteobacteria</taxon>
        <taxon>Burkholderiales</taxon>
        <taxon>Comamonadaceae</taxon>
        <taxon>Comamonas</taxon>
    </lineage>
</organism>
<evidence type="ECO:0000256" key="1">
    <source>
        <dbReference type="ARBA" id="ARBA00051114"/>
    </source>
</evidence>
<dbReference type="InterPro" id="IPR013655">
    <property type="entry name" value="PAS_fold_3"/>
</dbReference>
<comment type="caution">
    <text evidence="7">The sequence shown here is derived from an EMBL/GenBank/DDBJ whole genome shotgun (WGS) entry which is preliminary data.</text>
</comment>
<dbReference type="SMART" id="SM00267">
    <property type="entry name" value="GGDEF"/>
    <property type="match status" value="1"/>
</dbReference>
<feature type="domain" description="PAC" evidence="4">
    <location>
        <begin position="292"/>
        <end position="344"/>
    </location>
</feature>
<keyword evidence="2" id="KW-0472">Membrane</keyword>
<gene>
    <name evidence="7" type="ORF">J1777_08560</name>
</gene>
<dbReference type="InterPro" id="IPR001610">
    <property type="entry name" value="PAC"/>
</dbReference>
<dbReference type="SMART" id="SM00091">
    <property type="entry name" value="PAS"/>
    <property type="match status" value="2"/>
</dbReference>
<reference evidence="7" key="1">
    <citation type="submission" date="2021-03" db="EMBL/GenBank/DDBJ databases">
        <title>Comamonas denitrificans.</title>
        <authorList>
            <person name="Finster K."/>
        </authorList>
    </citation>
    <scope>NUCLEOTIDE SEQUENCE</scope>
    <source>
        <strain evidence="7">MM2021_4</strain>
    </source>
</reference>
<dbReference type="Pfam" id="PF08447">
    <property type="entry name" value="PAS_3"/>
    <property type="match status" value="1"/>
</dbReference>
<name>A0A939KDQ2_9BURK</name>
<dbReference type="SUPFAM" id="SSF55785">
    <property type="entry name" value="PYP-like sensor domain (PAS domain)"/>
    <property type="match status" value="2"/>
</dbReference>
<dbReference type="PANTHER" id="PTHR44757">
    <property type="entry name" value="DIGUANYLATE CYCLASE DGCP"/>
    <property type="match status" value="1"/>
</dbReference>
<dbReference type="InterPro" id="IPR000160">
    <property type="entry name" value="GGDEF_dom"/>
</dbReference>
<dbReference type="CDD" id="cd01949">
    <property type="entry name" value="GGDEF"/>
    <property type="match status" value="1"/>
</dbReference>
<accession>A0A939KDQ2</accession>
<dbReference type="CDD" id="cd01948">
    <property type="entry name" value="EAL"/>
    <property type="match status" value="1"/>
</dbReference>
<dbReference type="InterPro" id="IPR043128">
    <property type="entry name" value="Rev_trsase/Diguanyl_cyclase"/>
</dbReference>
<dbReference type="Pfam" id="PF00563">
    <property type="entry name" value="EAL"/>
    <property type="match status" value="1"/>
</dbReference>
<feature type="transmembrane region" description="Helical" evidence="2">
    <location>
        <begin position="27"/>
        <end position="48"/>
    </location>
</feature>
<dbReference type="SMART" id="SM00052">
    <property type="entry name" value="EAL"/>
    <property type="match status" value="1"/>
</dbReference>